<name>K0RBE5_THAOC</name>
<organism evidence="3 4">
    <name type="scientific">Thalassiosira oceanica</name>
    <name type="common">Marine diatom</name>
    <dbReference type="NCBI Taxonomy" id="159749"/>
    <lineage>
        <taxon>Eukaryota</taxon>
        <taxon>Sar</taxon>
        <taxon>Stramenopiles</taxon>
        <taxon>Ochrophyta</taxon>
        <taxon>Bacillariophyta</taxon>
        <taxon>Coscinodiscophyceae</taxon>
        <taxon>Thalassiosirophycidae</taxon>
        <taxon>Thalassiosirales</taxon>
        <taxon>Thalassiosiraceae</taxon>
        <taxon>Thalassiosira</taxon>
    </lineage>
</organism>
<evidence type="ECO:0000256" key="1">
    <source>
        <dbReference type="SAM" id="MobiDB-lite"/>
    </source>
</evidence>
<comment type="caution">
    <text evidence="3">The sequence shown here is derived from an EMBL/GenBank/DDBJ whole genome shotgun (WGS) entry which is preliminary data.</text>
</comment>
<feature type="region of interest" description="Disordered" evidence="1">
    <location>
        <begin position="43"/>
        <end position="69"/>
    </location>
</feature>
<dbReference type="SUPFAM" id="SSF56112">
    <property type="entry name" value="Protein kinase-like (PK-like)"/>
    <property type="match status" value="1"/>
</dbReference>
<sequence>MAAASRPRPPPPAARAAARRPPLLRLVATLLAALALVALNNGLNLARPPPSSVRSSRRRPLPAAGRAESLSSPASFPLAVCLADGPAKEAAAACGSETPRELRPDAPSSLPPLQPSHADGSKSAKSARKDGIKRGRPQEGRPYLRESEEDGCGAAADYQRRGPPSTCNDVHGLPIVGGHGGLHESTYLTHGVSRSVYVVDFEGRDKERVILKTNRLDGKDFTEKSLERSQLDAIVLGEAGGPVDDNDPGGPSDPLLGSNVLGAYQYCAFSFVSPYATSGTLEGYVRRRGRDGLSPKEMYDLSLQAARGLARTHLHRPDGVATFAHTDVKPLQFLLFGRGEGQVPAVRLNDFNRGFLLGYDERRRGVCRFDMCGVRPNASMYRSPEEWTHCAGQDDRVDVYALGGVIYFIVTGGLKPWHYATFKTRLAGLRGGKTSMFPGDEGYGGGGGRRGRGKGAKAAADKEEHIDGVVSLDGKEEEEEEDLRH</sequence>
<feature type="compositionally biased region" description="Acidic residues" evidence="1">
    <location>
        <begin position="475"/>
        <end position="485"/>
    </location>
</feature>
<accession>K0RBE5</accession>
<feature type="domain" description="Protein kinase" evidence="2">
    <location>
        <begin position="182"/>
        <end position="485"/>
    </location>
</feature>
<evidence type="ECO:0000259" key="2">
    <source>
        <dbReference type="PROSITE" id="PS50011"/>
    </source>
</evidence>
<dbReference type="GO" id="GO:0004672">
    <property type="term" value="F:protein kinase activity"/>
    <property type="evidence" value="ECO:0007669"/>
    <property type="project" value="InterPro"/>
</dbReference>
<dbReference type="PROSITE" id="PS50011">
    <property type="entry name" value="PROTEIN_KINASE_DOM"/>
    <property type="match status" value="1"/>
</dbReference>
<dbReference type="OrthoDB" id="41771at2759"/>
<feature type="compositionally biased region" description="Basic and acidic residues" evidence="1">
    <location>
        <begin position="119"/>
        <end position="146"/>
    </location>
</feature>
<protein>
    <recommendedName>
        <fullName evidence="2">Protein kinase domain-containing protein</fullName>
    </recommendedName>
</protein>
<gene>
    <name evidence="3" type="ORF">THAOC_31499</name>
</gene>
<dbReference type="GO" id="GO:0005524">
    <property type="term" value="F:ATP binding"/>
    <property type="evidence" value="ECO:0007669"/>
    <property type="project" value="InterPro"/>
</dbReference>
<dbReference type="InterPro" id="IPR011009">
    <property type="entry name" value="Kinase-like_dom_sf"/>
</dbReference>
<dbReference type="Proteomes" id="UP000266841">
    <property type="component" value="Unassembled WGS sequence"/>
</dbReference>
<dbReference type="eggNOG" id="ENOG502RVRR">
    <property type="taxonomic scope" value="Eukaryota"/>
</dbReference>
<dbReference type="AlphaFoldDB" id="K0RBE5"/>
<dbReference type="EMBL" id="AGNL01044610">
    <property type="protein sequence ID" value="EJK49609.1"/>
    <property type="molecule type" value="Genomic_DNA"/>
</dbReference>
<dbReference type="InterPro" id="IPR000719">
    <property type="entry name" value="Prot_kinase_dom"/>
</dbReference>
<dbReference type="Gene3D" id="1.10.510.10">
    <property type="entry name" value="Transferase(Phosphotransferase) domain 1"/>
    <property type="match status" value="1"/>
</dbReference>
<evidence type="ECO:0000313" key="3">
    <source>
        <dbReference type="EMBL" id="EJK49609.1"/>
    </source>
</evidence>
<evidence type="ECO:0000313" key="4">
    <source>
        <dbReference type="Proteomes" id="UP000266841"/>
    </source>
</evidence>
<feature type="region of interest" description="Disordered" evidence="1">
    <location>
        <begin position="92"/>
        <end position="165"/>
    </location>
</feature>
<feature type="region of interest" description="Disordered" evidence="1">
    <location>
        <begin position="1"/>
        <end position="20"/>
    </location>
</feature>
<feature type="region of interest" description="Disordered" evidence="1">
    <location>
        <begin position="437"/>
        <end position="485"/>
    </location>
</feature>
<keyword evidence="4" id="KW-1185">Reference proteome</keyword>
<proteinExistence type="predicted"/>
<reference evidence="3 4" key="1">
    <citation type="journal article" date="2012" name="Genome Biol.">
        <title>Genome and low-iron response of an oceanic diatom adapted to chronic iron limitation.</title>
        <authorList>
            <person name="Lommer M."/>
            <person name="Specht M."/>
            <person name="Roy A.S."/>
            <person name="Kraemer L."/>
            <person name="Andreson R."/>
            <person name="Gutowska M.A."/>
            <person name="Wolf J."/>
            <person name="Bergner S.V."/>
            <person name="Schilhabel M.B."/>
            <person name="Klostermeier U.C."/>
            <person name="Beiko R.G."/>
            <person name="Rosenstiel P."/>
            <person name="Hippler M."/>
            <person name="Laroche J."/>
        </authorList>
    </citation>
    <scope>NUCLEOTIDE SEQUENCE [LARGE SCALE GENOMIC DNA]</scope>
    <source>
        <strain evidence="3 4">CCMP1005</strain>
    </source>
</reference>